<dbReference type="PROSITE" id="PS50970">
    <property type="entry name" value="HCY"/>
    <property type="match status" value="1"/>
</dbReference>
<dbReference type="Proteomes" id="UP000199372">
    <property type="component" value="Unassembled WGS sequence"/>
</dbReference>
<keyword evidence="3 4" id="KW-0479">Metal-binding</keyword>
<dbReference type="GO" id="GO:0008270">
    <property type="term" value="F:zinc ion binding"/>
    <property type="evidence" value="ECO:0007669"/>
    <property type="project" value="InterPro"/>
</dbReference>
<reference evidence="7" key="1">
    <citation type="submission" date="2016-10" db="EMBL/GenBank/DDBJ databases">
        <authorList>
            <person name="Varghese N."/>
            <person name="Submissions S."/>
        </authorList>
    </citation>
    <scope>NUCLEOTIDE SEQUENCE [LARGE SCALE GENOMIC DNA]</scope>
    <source>
        <strain evidence="7">DSM 26893</strain>
    </source>
</reference>
<sequence length="292" mass="31120">MDMILLDGGMGQELVARAGRATSLWAVQALLDDPGLVRAVHDDFFAAGADVATTNTYSILPDRLEAHGMEDQLGALTASALSIAANARDAWGSGLVAGALGPIGFSYQPRNAPPSDVAAEIYAPIVRQHAEVVDVHLLETMSSVDQARGAVMAAELTGKPIWLALSVDDDDGTMLRSGEPLAEIRTLLAAHRIDRLVLNCSVPEAIEQGLAVLRELGLPFGAYANGFTEISQDFNKIGATTDLLKARQDLGPDAYADHTDRWREMGATLIGGCCEISPAHIAEIARRWGRRL</sequence>
<dbReference type="AlphaFoldDB" id="A0A1H8H062"/>
<dbReference type="PANTHER" id="PTHR11103">
    <property type="entry name" value="SLR1189 PROTEIN"/>
    <property type="match status" value="1"/>
</dbReference>
<accession>A0A1H8H062</accession>
<feature type="binding site" evidence="3 4">
    <location>
        <position position="273"/>
    </location>
    <ligand>
        <name>Zn(2+)</name>
        <dbReference type="ChEBI" id="CHEBI:29105"/>
    </ligand>
</feature>
<dbReference type="InterPro" id="IPR036589">
    <property type="entry name" value="HCY_dom_sf"/>
</dbReference>
<dbReference type="InterPro" id="IPR017226">
    <property type="entry name" value="BHMT-like"/>
</dbReference>
<dbReference type="GO" id="GO:0008168">
    <property type="term" value="F:methyltransferase activity"/>
    <property type="evidence" value="ECO:0007669"/>
    <property type="project" value="UniProtKB-UniRule"/>
</dbReference>
<comment type="cofactor">
    <cofactor evidence="3">
        <name>Zn(2+)</name>
        <dbReference type="ChEBI" id="CHEBI:29105"/>
    </cofactor>
    <text evidence="3">Binds 1 zinc ion per subunit.</text>
</comment>
<dbReference type="SUPFAM" id="SSF82282">
    <property type="entry name" value="Homocysteine S-methyltransferase"/>
    <property type="match status" value="1"/>
</dbReference>
<evidence type="ECO:0000313" key="7">
    <source>
        <dbReference type="Proteomes" id="UP000199372"/>
    </source>
</evidence>
<protein>
    <submittedName>
        <fullName evidence="6">Homocysteine S-methyltransferase</fullName>
    </submittedName>
</protein>
<feature type="binding site" evidence="3 4">
    <location>
        <position position="274"/>
    </location>
    <ligand>
        <name>Zn(2+)</name>
        <dbReference type="ChEBI" id="CHEBI:29105"/>
    </ligand>
</feature>
<evidence type="ECO:0000259" key="5">
    <source>
        <dbReference type="PROSITE" id="PS50970"/>
    </source>
</evidence>
<dbReference type="GO" id="GO:0009086">
    <property type="term" value="P:methionine biosynthetic process"/>
    <property type="evidence" value="ECO:0007669"/>
    <property type="project" value="InterPro"/>
</dbReference>
<dbReference type="RefSeq" id="WP_091845478.1">
    <property type="nucleotide sequence ID" value="NZ_FOCM01000004.1"/>
</dbReference>
<keyword evidence="7" id="KW-1185">Reference proteome</keyword>
<feature type="binding site" evidence="3 4">
    <location>
        <position position="200"/>
    </location>
    <ligand>
        <name>Zn(2+)</name>
        <dbReference type="ChEBI" id="CHEBI:29105"/>
    </ligand>
</feature>
<feature type="domain" description="Hcy-binding" evidence="5">
    <location>
        <begin position="1"/>
        <end position="288"/>
    </location>
</feature>
<evidence type="ECO:0000313" key="6">
    <source>
        <dbReference type="EMBL" id="SEN49525.1"/>
    </source>
</evidence>
<evidence type="ECO:0000256" key="2">
    <source>
        <dbReference type="ARBA" id="ARBA00022679"/>
    </source>
</evidence>
<dbReference type="InterPro" id="IPR003726">
    <property type="entry name" value="HCY_dom"/>
</dbReference>
<dbReference type="Gene3D" id="3.20.20.330">
    <property type="entry name" value="Homocysteine-binding-like domain"/>
    <property type="match status" value="1"/>
</dbReference>
<evidence type="ECO:0000256" key="1">
    <source>
        <dbReference type="ARBA" id="ARBA00022603"/>
    </source>
</evidence>
<keyword evidence="1 4" id="KW-0489">Methyltransferase</keyword>
<keyword evidence="3 4" id="KW-0862">Zinc</keyword>
<dbReference type="GO" id="GO:0032259">
    <property type="term" value="P:methylation"/>
    <property type="evidence" value="ECO:0007669"/>
    <property type="project" value="UniProtKB-KW"/>
</dbReference>
<gene>
    <name evidence="6" type="ORF">SAMN04488011_104267</name>
</gene>
<dbReference type="PANTHER" id="PTHR11103:SF18">
    <property type="entry name" value="SLR1189 PROTEIN"/>
    <property type="match status" value="1"/>
</dbReference>
<name>A0A1H8H062_9RHOB</name>
<dbReference type="PIRSF" id="PIRSF037505">
    <property type="entry name" value="Betaine_HMT"/>
    <property type="match status" value="1"/>
</dbReference>
<dbReference type="EMBL" id="FOCM01000004">
    <property type="protein sequence ID" value="SEN49525.1"/>
    <property type="molecule type" value="Genomic_DNA"/>
</dbReference>
<evidence type="ECO:0000256" key="3">
    <source>
        <dbReference type="PIRSR" id="PIRSR037505-2"/>
    </source>
</evidence>
<proteinExistence type="predicted"/>
<dbReference type="OrthoDB" id="9803687at2"/>
<keyword evidence="2 4" id="KW-0808">Transferase</keyword>
<organism evidence="6 7">
    <name type="scientific">Palleronia pelagia</name>
    <dbReference type="NCBI Taxonomy" id="387096"/>
    <lineage>
        <taxon>Bacteria</taxon>
        <taxon>Pseudomonadati</taxon>
        <taxon>Pseudomonadota</taxon>
        <taxon>Alphaproteobacteria</taxon>
        <taxon>Rhodobacterales</taxon>
        <taxon>Roseobacteraceae</taxon>
        <taxon>Palleronia</taxon>
    </lineage>
</organism>
<dbReference type="Pfam" id="PF02574">
    <property type="entry name" value="S-methyl_trans"/>
    <property type="match status" value="1"/>
</dbReference>
<evidence type="ECO:0000256" key="4">
    <source>
        <dbReference type="PROSITE-ProRule" id="PRU00333"/>
    </source>
</evidence>